<comment type="caution">
    <text evidence="1">The sequence shown here is derived from an EMBL/GenBank/DDBJ whole genome shotgun (WGS) entry which is preliminary data.</text>
</comment>
<evidence type="ECO:0000313" key="1">
    <source>
        <dbReference type="EMBL" id="GFP20177.1"/>
    </source>
</evidence>
<dbReference type="Proteomes" id="UP000574717">
    <property type="component" value="Unassembled WGS sequence"/>
</dbReference>
<evidence type="ECO:0000313" key="2">
    <source>
        <dbReference type="Proteomes" id="UP000574717"/>
    </source>
</evidence>
<name>A0A6V8NJD6_9ACTN</name>
<proteinExistence type="predicted"/>
<dbReference type="AlphaFoldDB" id="A0A6V8NJD6"/>
<dbReference type="RefSeq" id="WP_176237230.1">
    <property type="nucleotide sequence ID" value="NZ_BLRU01000282.1"/>
</dbReference>
<organism evidence="1 2">
    <name type="scientific">Candidatus Hakubella thermalkaliphila</name>
    <dbReference type="NCBI Taxonomy" id="2754717"/>
    <lineage>
        <taxon>Bacteria</taxon>
        <taxon>Bacillati</taxon>
        <taxon>Actinomycetota</taxon>
        <taxon>Actinomycetota incertae sedis</taxon>
        <taxon>Candidatus Hakubellales</taxon>
        <taxon>Candidatus Hakubellaceae</taxon>
        <taxon>Candidatus Hakubella</taxon>
    </lineage>
</organism>
<gene>
    <name evidence="1" type="ORF">HKBW3S03_01678</name>
</gene>
<protein>
    <submittedName>
        <fullName evidence="1">Uncharacterized protein</fullName>
    </submittedName>
</protein>
<dbReference type="EMBL" id="BLRU01000282">
    <property type="protein sequence ID" value="GFP20177.1"/>
    <property type="molecule type" value="Genomic_DNA"/>
</dbReference>
<feature type="non-terminal residue" evidence="1">
    <location>
        <position position="1"/>
    </location>
</feature>
<reference evidence="1 2" key="1">
    <citation type="journal article" date="2020" name="Front. Microbiol.">
        <title>Single-cell genomics of novel Actinobacteria with the Wood-Ljungdahl pathway discovered in a serpentinizing system.</title>
        <authorList>
            <person name="Merino N."/>
            <person name="Kawai M."/>
            <person name="Boyd E.S."/>
            <person name="Colman D.R."/>
            <person name="McGlynn S.E."/>
            <person name="Nealson K.H."/>
            <person name="Kurokawa K."/>
            <person name="Hongoh Y."/>
        </authorList>
    </citation>
    <scope>NUCLEOTIDE SEQUENCE [LARGE SCALE GENOMIC DNA]</scope>
    <source>
        <strain evidence="1 2">S03</strain>
    </source>
</reference>
<accession>A0A6V8NJD6</accession>
<sequence>LRPCPEEDQEELLLLDNLSFDQCCWMYEQSLKDFIDAQEVSFFYVAGGSRNLRGYILISF</sequence>